<evidence type="ECO:0000256" key="9">
    <source>
        <dbReference type="ARBA" id="ARBA00023014"/>
    </source>
</evidence>
<dbReference type="InterPro" id="IPR023753">
    <property type="entry name" value="FAD/NAD-binding_dom"/>
</dbReference>
<name>A0A7S7RTN9_9ACTN</name>
<dbReference type="RefSeq" id="WP_194369518.1">
    <property type="nucleotide sequence ID" value="NZ_CP063767.1"/>
</dbReference>
<dbReference type="AlphaFoldDB" id="A0A7S7RTN9"/>
<dbReference type="PANTHER" id="PTHR42917:SF2">
    <property type="entry name" value="2,4-DIENOYL-COA REDUCTASE [(2E)-ENOYL-COA-PRODUCING]"/>
    <property type="match status" value="1"/>
</dbReference>
<dbReference type="Gene3D" id="3.20.20.70">
    <property type="entry name" value="Aldolase class I"/>
    <property type="match status" value="1"/>
</dbReference>
<feature type="domain" description="FAD/NAD(P)-binding" evidence="11">
    <location>
        <begin position="479"/>
        <end position="627"/>
    </location>
</feature>
<dbReference type="Gene3D" id="3.50.50.60">
    <property type="entry name" value="FAD/NAD(P)-binding domain"/>
    <property type="match status" value="1"/>
</dbReference>
<dbReference type="SUPFAM" id="SSF51905">
    <property type="entry name" value="FAD/NAD(P)-binding domain"/>
    <property type="match status" value="1"/>
</dbReference>
<dbReference type="Gene3D" id="3.40.50.720">
    <property type="entry name" value="NAD(P)-binding Rossmann-like Domain"/>
    <property type="match status" value="1"/>
</dbReference>
<evidence type="ECO:0000256" key="5">
    <source>
        <dbReference type="ARBA" id="ARBA00022643"/>
    </source>
</evidence>
<reference evidence="12 13" key="1">
    <citation type="submission" date="2020-10" db="EMBL/GenBank/DDBJ databases">
        <title>Olsenella immobilis sp.nov., isolated from the mud in a fermentation cellar used for the production of Chinese strong-flavoured liquor.</title>
        <authorList>
            <person name="Lu L."/>
        </authorList>
    </citation>
    <scope>NUCLEOTIDE SEQUENCE [LARGE SCALE GENOMIC DNA]</scope>
    <source>
        <strain evidence="12 13">LZLJ-2</strain>
    </source>
</reference>
<dbReference type="KEGG" id="tio:INP52_04800"/>
<dbReference type="GO" id="GO:0046872">
    <property type="term" value="F:metal ion binding"/>
    <property type="evidence" value="ECO:0007669"/>
    <property type="project" value="UniProtKB-KW"/>
</dbReference>
<dbReference type="InterPro" id="IPR013785">
    <property type="entry name" value="Aldolase_TIM"/>
</dbReference>
<evidence type="ECO:0000256" key="1">
    <source>
        <dbReference type="ARBA" id="ARBA00001917"/>
    </source>
</evidence>
<dbReference type="Pfam" id="PF00724">
    <property type="entry name" value="Oxidored_FMN"/>
    <property type="match status" value="1"/>
</dbReference>
<keyword evidence="6" id="KW-0479">Metal-binding</keyword>
<keyword evidence="13" id="KW-1185">Reference proteome</keyword>
<keyword evidence="8" id="KW-0408">Iron</keyword>
<protein>
    <submittedName>
        <fullName evidence="12">FAD-dependent oxidoreductase</fullName>
    </submittedName>
</protein>
<evidence type="ECO:0000313" key="12">
    <source>
        <dbReference type="EMBL" id="QOY59775.1"/>
    </source>
</evidence>
<accession>A0A7S7RTN9</accession>
<dbReference type="GO" id="GO:0016491">
    <property type="term" value="F:oxidoreductase activity"/>
    <property type="evidence" value="ECO:0007669"/>
    <property type="project" value="UniProtKB-KW"/>
</dbReference>
<keyword evidence="9" id="KW-0411">Iron-sulfur</keyword>
<dbReference type="Proteomes" id="UP000593735">
    <property type="component" value="Chromosome"/>
</dbReference>
<dbReference type="GO" id="GO:0051536">
    <property type="term" value="F:iron-sulfur cluster binding"/>
    <property type="evidence" value="ECO:0007669"/>
    <property type="project" value="UniProtKB-KW"/>
</dbReference>
<evidence type="ECO:0000256" key="7">
    <source>
        <dbReference type="ARBA" id="ARBA00023002"/>
    </source>
</evidence>
<comment type="cofactor">
    <cofactor evidence="1">
        <name>FMN</name>
        <dbReference type="ChEBI" id="CHEBI:58210"/>
    </cofactor>
</comment>
<dbReference type="InterPro" id="IPR001155">
    <property type="entry name" value="OxRdtase_FMN_N"/>
</dbReference>
<evidence type="ECO:0000259" key="11">
    <source>
        <dbReference type="Pfam" id="PF07992"/>
    </source>
</evidence>
<evidence type="ECO:0000256" key="4">
    <source>
        <dbReference type="ARBA" id="ARBA00022630"/>
    </source>
</evidence>
<evidence type="ECO:0000313" key="13">
    <source>
        <dbReference type="Proteomes" id="UP000593735"/>
    </source>
</evidence>
<dbReference type="Pfam" id="PF07992">
    <property type="entry name" value="Pyr_redox_2"/>
    <property type="match status" value="1"/>
</dbReference>
<sequence length="661" mass="72587">MKNPYQKLFQPITINKLRVKNRISLAPLGMVCMSDPRGGFTQEAQDYYVERARGGTGLVMSGVTLANYDEMHDFSVPCASYDPVWFAKTTRPMNERIHAFGAVMFLQISAGFGRAVMPPMAKKLYAPSDQENRWDPSLHQRAMSVDEIHKLEHDMIACAASARHAGFDGVEIHAVHEGYLLDQFAIALYNHRDDEYGGSLENRLRPAVNIVRGIKEACGEDYPVSLRYSLKSFVKAIRQGALPGEEFEEQGKDVEEGLEAARILERAGYDMFNVDAGTYDSWYWNHPPMYFEPGMYREFGRLMKKTVSVPVILAGRMDDPQMACESLGRDCDLIGLGRPLLADAFWPNKVQTGDVEDIRPCLSCQQGCLARLAEGLPLSCAVNPACGRERDFALVPTATPKRVLVVGGGLAGMEAARVCAIRGHEVELWERSESLGGEIRLGDVPDFKADDRALLAWYERQMQAEPIELKMGVEATKESVEASGAQVVIVATGATPVRLDLGEKNHVCLADDILAGTQEAGHEVIVVGGGLVGCETGLWLAQQGHHVSIVEAQDKILSAGEGMCFANYDMLKDELAFNGVHVYEGSRVAAVDDASVRVDTPAGDKDLPADTVMVSVGYRSDTALYESLEGGSQLVYNIGDSRHVHNIMQAIWDGYQLAMDL</sequence>
<keyword evidence="7" id="KW-0560">Oxidoreductase</keyword>
<dbReference type="PANTHER" id="PTHR42917">
    <property type="entry name" value="2,4-DIENOYL-COA REDUCTASE"/>
    <property type="match status" value="1"/>
</dbReference>
<gene>
    <name evidence="12" type="ORF">INP52_04800</name>
</gene>
<comment type="cofactor">
    <cofactor evidence="2">
        <name>[4Fe-4S] cluster</name>
        <dbReference type="ChEBI" id="CHEBI:49883"/>
    </cofactor>
</comment>
<evidence type="ECO:0000256" key="8">
    <source>
        <dbReference type="ARBA" id="ARBA00023004"/>
    </source>
</evidence>
<dbReference type="GO" id="GO:0010181">
    <property type="term" value="F:FMN binding"/>
    <property type="evidence" value="ECO:0007669"/>
    <property type="project" value="InterPro"/>
</dbReference>
<keyword evidence="5" id="KW-0288">FMN</keyword>
<evidence type="ECO:0000259" key="10">
    <source>
        <dbReference type="Pfam" id="PF00724"/>
    </source>
</evidence>
<evidence type="ECO:0000256" key="6">
    <source>
        <dbReference type="ARBA" id="ARBA00022723"/>
    </source>
</evidence>
<keyword evidence="4" id="KW-0285">Flavoprotein</keyword>
<dbReference type="PRINTS" id="PR00368">
    <property type="entry name" value="FADPNR"/>
</dbReference>
<dbReference type="Pfam" id="PF13450">
    <property type="entry name" value="NAD_binding_8"/>
    <property type="match status" value="1"/>
</dbReference>
<dbReference type="EMBL" id="CP063767">
    <property type="protein sequence ID" value="QOY59775.1"/>
    <property type="molecule type" value="Genomic_DNA"/>
</dbReference>
<feature type="domain" description="NADH:flavin oxidoreductase/NADH oxidase N-terminal" evidence="10">
    <location>
        <begin position="7"/>
        <end position="353"/>
    </location>
</feature>
<evidence type="ECO:0000256" key="2">
    <source>
        <dbReference type="ARBA" id="ARBA00001966"/>
    </source>
</evidence>
<dbReference type="SUPFAM" id="SSF51395">
    <property type="entry name" value="FMN-linked oxidoreductases"/>
    <property type="match status" value="1"/>
</dbReference>
<organism evidence="12 13">
    <name type="scientific">Thermophilibacter immobilis</name>
    <dbReference type="NCBI Taxonomy" id="2779519"/>
    <lineage>
        <taxon>Bacteria</taxon>
        <taxon>Bacillati</taxon>
        <taxon>Actinomycetota</taxon>
        <taxon>Coriobacteriia</taxon>
        <taxon>Coriobacteriales</taxon>
        <taxon>Atopobiaceae</taxon>
        <taxon>Thermophilibacter</taxon>
    </lineage>
</organism>
<comment type="similarity">
    <text evidence="3">In the N-terminal section; belongs to the NADH:flavin oxidoreductase/NADH oxidase family.</text>
</comment>
<dbReference type="InterPro" id="IPR036188">
    <property type="entry name" value="FAD/NAD-bd_sf"/>
</dbReference>
<proteinExistence type="inferred from homology"/>
<dbReference type="InterPro" id="IPR051793">
    <property type="entry name" value="NADH:flavin_oxidoreductase"/>
</dbReference>
<evidence type="ECO:0000256" key="3">
    <source>
        <dbReference type="ARBA" id="ARBA00011048"/>
    </source>
</evidence>